<dbReference type="KEGG" id="smam:Mal15_58760"/>
<keyword evidence="3" id="KW-1185">Reference proteome</keyword>
<proteinExistence type="predicted"/>
<evidence type="ECO:0000313" key="2">
    <source>
        <dbReference type="EMBL" id="QEG01795.1"/>
    </source>
</evidence>
<dbReference type="RefSeq" id="WP_147870825.1">
    <property type="nucleotide sequence ID" value="NZ_CP036264.1"/>
</dbReference>
<dbReference type="EMBL" id="CP036264">
    <property type="protein sequence ID" value="QEG01795.1"/>
    <property type="molecule type" value="Genomic_DNA"/>
</dbReference>
<gene>
    <name evidence="2" type="ORF">Mal15_58760</name>
</gene>
<dbReference type="InterPro" id="IPR012902">
    <property type="entry name" value="N_methyl_site"/>
</dbReference>
<accession>A0A5B9MPV6</accession>
<keyword evidence="1" id="KW-1133">Transmembrane helix</keyword>
<keyword evidence="1" id="KW-0812">Transmembrane</keyword>
<evidence type="ECO:0000313" key="3">
    <source>
        <dbReference type="Proteomes" id="UP000321353"/>
    </source>
</evidence>
<dbReference type="Proteomes" id="UP000321353">
    <property type="component" value="Chromosome"/>
</dbReference>
<dbReference type="PROSITE" id="PS00409">
    <property type="entry name" value="PROKAR_NTER_METHYL"/>
    <property type="match status" value="1"/>
</dbReference>
<feature type="transmembrane region" description="Helical" evidence="1">
    <location>
        <begin position="12"/>
        <end position="35"/>
    </location>
</feature>
<reference evidence="2 3" key="1">
    <citation type="submission" date="2019-02" db="EMBL/GenBank/DDBJ databases">
        <title>Planctomycetal bacteria perform biofilm scaping via a novel small molecule.</title>
        <authorList>
            <person name="Jeske O."/>
            <person name="Boedeker C."/>
            <person name="Wiegand S."/>
            <person name="Breitling P."/>
            <person name="Kallscheuer N."/>
            <person name="Jogler M."/>
            <person name="Rohde M."/>
            <person name="Petersen J."/>
            <person name="Medema M.H."/>
            <person name="Surup F."/>
            <person name="Jogler C."/>
        </authorList>
    </citation>
    <scope>NUCLEOTIDE SEQUENCE [LARGE SCALE GENOMIC DNA]</scope>
    <source>
        <strain evidence="2 3">Mal15</strain>
    </source>
</reference>
<name>A0A5B9MPV6_9BACT</name>
<evidence type="ECO:0008006" key="4">
    <source>
        <dbReference type="Google" id="ProtNLM"/>
    </source>
</evidence>
<dbReference type="AlphaFoldDB" id="A0A5B9MPV6"/>
<organism evidence="2 3">
    <name type="scientific">Stieleria maiorica</name>
    <dbReference type="NCBI Taxonomy" id="2795974"/>
    <lineage>
        <taxon>Bacteria</taxon>
        <taxon>Pseudomonadati</taxon>
        <taxon>Planctomycetota</taxon>
        <taxon>Planctomycetia</taxon>
        <taxon>Pirellulales</taxon>
        <taxon>Pirellulaceae</taxon>
        <taxon>Stieleria</taxon>
    </lineage>
</organism>
<sequence length="176" mass="19229">MASNLGHQRRRGLSLLEVTIGSIMAATITVMAAGVTMDLTRNVADNIARTRVAGEARLAIEALRRDFSGNDPDTPTGDRNRWRLVGRMIPSAEELRLCFDAGVDGSADWVSPDRVIIYSASDGQLIRSDLENGRTNVVAHLVDAVNFEVIGNELRITLDFRLGGVTETYVFNTPDI</sequence>
<evidence type="ECO:0000256" key="1">
    <source>
        <dbReference type="SAM" id="Phobius"/>
    </source>
</evidence>
<protein>
    <recommendedName>
        <fullName evidence="4">Prepilin-type N-terminal cleavage/methylation domain-containing protein</fullName>
    </recommendedName>
</protein>
<keyword evidence="1" id="KW-0472">Membrane</keyword>